<keyword evidence="1" id="KW-0732">Signal</keyword>
<evidence type="ECO:0000313" key="2">
    <source>
        <dbReference type="EMBL" id="TWF73155.1"/>
    </source>
</evidence>
<proteinExistence type="predicted"/>
<dbReference type="AlphaFoldDB" id="A0A561SE88"/>
<comment type="caution">
    <text evidence="2">The sequence shown here is derived from an EMBL/GenBank/DDBJ whole genome shotgun (WGS) entry which is preliminary data.</text>
</comment>
<name>A0A561SE88_9ACTN</name>
<sequence length="145" mass="14888">MMLKPVFAAALAVTAALGTVVLGPSGPAAAATRAPASGNDGASVGGVRGVPAAGTGEDCPYTAFCVYTGTAWSGTRFDLYSCTTFNLYGWNGAGSWANHESAGTQPRILDADYNVITAVQPTTGPNNQILQGNYDWAPAYHVRPC</sequence>
<evidence type="ECO:0008006" key="4">
    <source>
        <dbReference type="Google" id="ProtNLM"/>
    </source>
</evidence>
<feature type="chain" id="PRO_5022210190" description="Peptidase inhibitor family I36" evidence="1">
    <location>
        <begin position="31"/>
        <end position="145"/>
    </location>
</feature>
<gene>
    <name evidence="2" type="ORF">FHX73_16306</name>
</gene>
<dbReference type="Proteomes" id="UP000317940">
    <property type="component" value="Unassembled WGS sequence"/>
</dbReference>
<dbReference type="EMBL" id="VIWT01000006">
    <property type="protein sequence ID" value="TWF73155.1"/>
    <property type="molecule type" value="Genomic_DNA"/>
</dbReference>
<protein>
    <recommendedName>
        <fullName evidence="4">Peptidase inhibitor family I36</fullName>
    </recommendedName>
</protein>
<evidence type="ECO:0000313" key="3">
    <source>
        <dbReference type="Proteomes" id="UP000317940"/>
    </source>
</evidence>
<organism evidence="2 3">
    <name type="scientific">Kitasatospora viridis</name>
    <dbReference type="NCBI Taxonomy" id="281105"/>
    <lineage>
        <taxon>Bacteria</taxon>
        <taxon>Bacillati</taxon>
        <taxon>Actinomycetota</taxon>
        <taxon>Actinomycetes</taxon>
        <taxon>Kitasatosporales</taxon>
        <taxon>Streptomycetaceae</taxon>
        <taxon>Kitasatospora</taxon>
    </lineage>
</organism>
<keyword evidence="3" id="KW-1185">Reference proteome</keyword>
<evidence type="ECO:0000256" key="1">
    <source>
        <dbReference type="SAM" id="SignalP"/>
    </source>
</evidence>
<reference evidence="2 3" key="1">
    <citation type="submission" date="2019-06" db="EMBL/GenBank/DDBJ databases">
        <title>Sequencing the genomes of 1000 actinobacteria strains.</title>
        <authorList>
            <person name="Klenk H.-P."/>
        </authorList>
    </citation>
    <scope>NUCLEOTIDE SEQUENCE [LARGE SCALE GENOMIC DNA]</scope>
    <source>
        <strain evidence="2 3">DSM 44826</strain>
    </source>
</reference>
<accession>A0A561SE88</accession>
<feature type="signal peptide" evidence="1">
    <location>
        <begin position="1"/>
        <end position="30"/>
    </location>
</feature>